<evidence type="ECO:0000313" key="2">
    <source>
        <dbReference type="Proteomes" id="UP001500298"/>
    </source>
</evidence>
<accession>A0ABP9DQL8</accession>
<organism evidence="1 2">
    <name type="scientific">Algivirga pacifica</name>
    <dbReference type="NCBI Taxonomy" id="1162670"/>
    <lineage>
        <taxon>Bacteria</taxon>
        <taxon>Pseudomonadati</taxon>
        <taxon>Bacteroidota</taxon>
        <taxon>Cytophagia</taxon>
        <taxon>Cytophagales</taxon>
        <taxon>Flammeovirgaceae</taxon>
        <taxon>Algivirga</taxon>
    </lineage>
</organism>
<dbReference type="EMBL" id="BAABJX010000065">
    <property type="protein sequence ID" value="GAA4851209.1"/>
    <property type="molecule type" value="Genomic_DNA"/>
</dbReference>
<dbReference type="RefSeq" id="WP_345375072.1">
    <property type="nucleotide sequence ID" value="NZ_BAABJX010000065.1"/>
</dbReference>
<gene>
    <name evidence="1" type="ORF">GCM10023331_39870</name>
</gene>
<evidence type="ECO:0000313" key="1">
    <source>
        <dbReference type="EMBL" id="GAA4851209.1"/>
    </source>
</evidence>
<keyword evidence="2" id="KW-1185">Reference proteome</keyword>
<sequence>MAREKSTHVFELVKRLTKTEKRYFKLSVSQHERKGNERKFVQLFDILDKATQYDESSILAQAPDISASQLPNLKAHLYARILQALRQYERNKLTDIEIREMIDYVELLFNRGLYEQCVDIIKKAQKKAHKFESLELQLELYRWEKNVLSMTLGKNNQNRVNNIVKGVEETNNRITNINRYTNLSVKLNSLYMKIGFVKNETDLIAVRSLFELEIPEKPNEDSLSFAEKVQLYRLYVYYYTFIQEIDKAYYYADRWVTLLEDKGIERIPILELYIQGLNNLLSTLYKLGHYTAFETAQLKLKKLNTLSPTLRNDNIRMKLSKYTIVHEFNRLFMLGHFSVGVDRLNRIKHRIDDFINRLDKHSRIIMYYKISCLYVGNSNYREAIHWLNHIINTQDVEIDMREDVHSFARILSMICHYELGNKDVMEYYIRSTYRQLLNKGNMYLMQKYILQFLRKLQNVHTNDRLEKEFISLKEKLEKLTEDPFEKRPFQYFDIISWLESKINKESVQEVIQRKAAKQLVF</sequence>
<proteinExistence type="predicted"/>
<dbReference type="Proteomes" id="UP001500298">
    <property type="component" value="Unassembled WGS sequence"/>
</dbReference>
<reference evidence="2" key="1">
    <citation type="journal article" date="2019" name="Int. J. Syst. Evol. Microbiol.">
        <title>The Global Catalogue of Microorganisms (GCM) 10K type strain sequencing project: providing services to taxonomists for standard genome sequencing and annotation.</title>
        <authorList>
            <consortium name="The Broad Institute Genomics Platform"/>
            <consortium name="The Broad Institute Genome Sequencing Center for Infectious Disease"/>
            <person name="Wu L."/>
            <person name="Ma J."/>
        </authorList>
    </citation>
    <scope>NUCLEOTIDE SEQUENCE [LARGE SCALE GENOMIC DNA]</scope>
    <source>
        <strain evidence="2">JCM 18326</strain>
    </source>
</reference>
<comment type="caution">
    <text evidence="1">The sequence shown here is derived from an EMBL/GenBank/DDBJ whole genome shotgun (WGS) entry which is preliminary data.</text>
</comment>
<protein>
    <submittedName>
        <fullName evidence="1">Uncharacterized protein</fullName>
    </submittedName>
</protein>
<name>A0ABP9DQL8_9BACT</name>